<dbReference type="InterPro" id="IPR003597">
    <property type="entry name" value="Ig_C1-set"/>
</dbReference>
<organism evidence="2 3">
    <name type="scientific">Oreochromis aureus</name>
    <name type="common">Israeli tilapia</name>
    <name type="synonym">Chromis aureus</name>
    <dbReference type="NCBI Taxonomy" id="47969"/>
    <lineage>
        <taxon>Eukaryota</taxon>
        <taxon>Metazoa</taxon>
        <taxon>Chordata</taxon>
        <taxon>Craniata</taxon>
        <taxon>Vertebrata</taxon>
        <taxon>Euteleostomi</taxon>
        <taxon>Actinopterygii</taxon>
        <taxon>Neopterygii</taxon>
        <taxon>Teleostei</taxon>
        <taxon>Neoteleostei</taxon>
        <taxon>Acanthomorphata</taxon>
        <taxon>Ovalentaria</taxon>
        <taxon>Cichlomorphae</taxon>
        <taxon>Cichliformes</taxon>
        <taxon>Cichlidae</taxon>
        <taxon>African cichlids</taxon>
        <taxon>Pseudocrenilabrinae</taxon>
        <taxon>Oreochromini</taxon>
        <taxon>Oreochromis</taxon>
    </lineage>
</organism>
<reference evidence="3" key="1">
    <citation type="submission" date="2020-03" db="EMBL/GenBank/DDBJ databases">
        <title>Evolution of repeat sequences and sex chromosomes of tilapia species revealed by chromosome-level genomes.</title>
        <authorList>
            <person name="Xu L."/>
            <person name="Tao W."/>
            <person name="Wang D."/>
            <person name="Zhou Q."/>
        </authorList>
    </citation>
    <scope>NUCLEOTIDE SEQUENCE [LARGE SCALE GENOMIC DNA]</scope>
    <source>
        <strain evidence="3">Israel</strain>
    </source>
</reference>
<evidence type="ECO:0000313" key="3">
    <source>
        <dbReference type="Proteomes" id="UP000472276"/>
    </source>
</evidence>
<sequence length="61" mass="6486">MPCGSQSGNMVTLACLATGFNPPAVTFSWTKGSYLWSSSLTDTIHYPAVQKGNVYTGVTQL</sequence>
<dbReference type="PROSITE" id="PS50835">
    <property type="entry name" value="IG_LIKE"/>
    <property type="match status" value="1"/>
</dbReference>
<dbReference type="SUPFAM" id="SSF48726">
    <property type="entry name" value="Immunoglobulin"/>
    <property type="match status" value="1"/>
</dbReference>
<dbReference type="Pfam" id="PF07654">
    <property type="entry name" value="C1-set"/>
    <property type="match status" value="1"/>
</dbReference>
<dbReference type="AlphaFoldDB" id="A0AAZ1X592"/>
<evidence type="ECO:0000313" key="2">
    <source>
        <dbReference type="Ensembl" id="ENSOABP00000063156.1"/>
    </source>
</evidence>
<feature type="domain" description="Ig-like" evidence="1">
    <location>
        <begin position="1"/>
        <end position="61"/>
    </location>
</feature>
<reference evidence="2" key="2">
    <citation type="submission" date="2025-08" db="UniProtKB">
        <authorList>
            <consortium name="Ensembl"/>
        </authorList>
    </citation>
    <scope>IDENTIFICATION</scope>
</reference>
<dbReference type="InterPro" id="IPR013783">
    <property type="entry name" value="Ig-like_fold"/>
</dbReference>
<dbReference type="InterPro" id="IPR007110">
    <property type="entry name" value="Ig-like_dom"/>
</dbReference>
<keyword evidence="3" id="KW-1185">Reference proteome</keyword>
<reference evidence="2" key="3">
    <citation type="submission" date="2025-09" db="UniProtKB">
        <authorList>
            <consortium name="Ensembl"/>
        </authorList>
    </citation>
    <scope>IDENTIFICATION</scope>
</reference>
<dbReference type="Gene3D" id="2.60.40.10">
    <property type="entry name" value="Immunoglobulins"/>
    <property type="match status" value="1"/>
</dbReference>
<accession>A0AAZ1X592</accession>
<proteinExistence type="predicted"/>
<dbReference type="Ensembl" id="ENSOABT00000079280.1">
    <property type="protein sequence ID" value="ENSOABP00000063156.1"/>
    <property type="gene ID" value="ENSOABG00000036332.1"/>
</dbReference>
<evidence type="ECO:0000259" key="1">
    <source>
        <dbReference type="PROSITE" id="PS50835"/>
    </source>
</evidence>
<dbReference type="InterPro" id="IPR036179">
    <property type="entry name" value="Ig-like_dom_sf"/>
</dbReference>
<name>A0AAZ1X592_OREAU</name>
<dbReference type="Proteomes" id="UP000472276">
    <property type="component" value="Unassembled WGS sequence"/>
</dbReference>
<protein>
    <recommendedName>
        <fullName evidence="1">Ig-like domain-containing protein</fullName>
    </recommendedName>
</protein>